<dbReference type="PANTHER" id="PTHR47506:SF7">
    <property type="entry name" value="TRANSCRIPTIONAL REGULATORY PROTEIN"/>
    <property type="match status" value="1"/>
</dbReference>
<evidence type="ECO:0000313" key="7">
    <source>
        <dbReference type="Proteomes" id="UP000494329"/>
    </source>
</evidence>
<dbReference type="AlphaFoldDB" id="A0A6J5E043"/>
<dbReference type="Pfam" id="PF21993">
    <property type="entry name" value="TetR_C_13_2"/>
    <property type="match status" value="1"/>
</dbReference>
<dbReference type="InterPro" id="IPR036271">
    <property type="entry name" value="Tet_transcr_reg_TetR-rel_C_sf"/>
</dbReference>
<proteinExistence type="predicted"/>
<evidence type="ECO:0000256" key="3">
    <source>
        <dbReference type="ARBA" id="ARBA00023163"/>
    </source>
</evidence>
<keyword evidence="2 4" id="KW-0238">DNA-binding</keyword>
<accession>A0A6J5E043</accession>
<keyword evidence="7" id="KW-1185">Reference proteome</keyword>
<dbReference type="Gene3D" id="1.10.10.60">
    <property type="entry name" value="Homeodomain-like"/>
    <property type="match status" value="1"/>
</dbReference>
<evidence type="ECO:0000313" key="6">
    <source>
        <dbReference type="EMBL" id="CAB3759673.1"/>
    </source>
</evidence>
<name>A0A6J5E043_9BURK</name>
<dbReference type="GO" id="GO:0003677">
    <property type="term" value="F:DNA binding"/>
    <property type="evidence" value="ECO:0007669"/>
    <property type="project" value="UniProtKB-UniRule"/>
</dbReference>
<sequence length="190" mass="20670">MKKSKVETVETRRRIIDVAAREFRLNGIHATGLNDLMSKAGLTRGGFYRHFESKDQLIAEACAEGVTRIVASLENAAGEKEGKDGFRAIADHYVSTFHRDTSTGGCPFAAMGSELARADESTRAVASEGFDELIEVLAKRLDDPQSEAARAEAAFALAAMIGAVTMSRIIVDRDASMRILQLVKEHLNTL</sequence>
<dbReference type="PROSITE" id="PS50977">
    <property type="entry name" value="HTH_TETR_2"/>
    <property type="match status" value="1"/>
</dbReference>
<keyword evidence="3" id="KW-0804">Transcription</keyword>
<feature type="DNA-binding region" description="H-T-H motif" evidence="4">
    <location>
        <begin position="32"/>
        <end position="51"/>
    </location>
</feature>
<protein>
    <recommendedName>
        <fullName evidence="5">HTH tetR-type domain-containing protein</fullName>
    </recommendedName>
</protein>
<evidence type="ECO:0000256" key="2">
    <source>
        <dbReference type="ARBA" id="ARBA00023125"/>
    </source>
</evidence>
<feature type="domain" description="HTH tetR-type" evidence="5">
    <location>
        <begin position="9"/>
        <end position="69"/>
    </location>
</feature>
<dbReference type="InterPro" id="IPR009057">
    <property type="entry name" value="Homeodomain-like_sf"/>
</dbReference>
<evidence type="ECO:0000259" key="5">
    <source>
        <dbReference type="PROSITE" id="PS50977"/>
    </source>
</evidence>
<dbReference type="InterPro" id="IPR054156">
    <property type="entry name" value="YxaF_TetR_C"/>
</dbReference>
<dbReference type="Gene3D" id="1.10.357.10">
    <property type="entry name" value="Tetracycline Repressor, domain 2"/>
    <property type="match status" value="1"/>
</dbReference>
<gene>
    <name evidence="6" type="ORF">LMG29739_03214</name>
</gene>
<dbReference type="EMBL" id="CADIKF010000023">
    <property type="protein sequence ID" value="CAB3759673.1"/>
    <property type="molecule type" value="Genomic_DNA"/>
</dbReference>
<dbReference type="Proteomes" id="UP000494329">
    <property type="component" value="Unassembled WGS sequence"/>
</dbReference>
<keyword evidence="1" id="KW-0805">Transcription regulation</keyword>
<evidence type="ECO:0000256" key="4">
    <source>
        <dbReference type="PROSITE-ProRule" id="PRU00335"/>
    </source>
</evidence>
<organism evidence="6 7">
    <name type="scientific">Paraburkholderia solisilvae</name>
    <dbReference type="NCBI Taxonomy" id="624376"/>
    <lineage>
        <taxon>Bacteria</taxon>
        <taxon>Pseudomonadati</taxon>
        <taxon>Pseudomonadota</taxon>
        <taxon>Betaproteobacteria</taxon>
        <taxon>Burkholderiales</taxon>
        <taxon>Burkholderiaceae</taxon>
        <taxon>Paraburkholderia</taxon>
    </lineage>
</organism>
<dbReference type="PRINTS" id="PR00455">
    <property type="entry name" value="HTHTETR"/>
</dbReference>
<dbReference type="RefSeq" id="WP_175111906.1">
    <property type="nucleotide sequence ID" value="NZ_CADIKF010000023.1"/>
</dbReference>
<dbReference type="PANTHER" id="PTHR47506">
    <property type="entry name" value="TRANSCRIPTIONAL REGULATORY PROTEIN"/>
    <property type="match status" value="1"/>
</dbReference>
<dbReference type="InterPro" id="IPR001647">
    <property type="entry name" value="HTH_TetR"/>
</dbReference>
<dbReference type="Pfam" id="PF00440">
    <property type="entry name" value="TetR_N"/>
    <property type="match status" value="1"/>
</dbReference>
<evidence type="ECO:0000256" key="1">
    <source>
        <dbReference type="ARBA" id="ARBA00023015"/>
    </source>
</evidence>
<dbReference type="SUPFAM" id="SSF46689">
    <property type="entry name" value="Homeodomain-like"/>
    <property type="match status" value="1"/>
</dbReference>
<reference evidence="6 7" key="1">
    <citation type="submission" date="2020-04" db="EMBL/GenBank/DDBJ databases">
        <authorList>
            <person name="De Canck E."/>
        </authorList>
    </citation>
    <scope>NUCLEOTIDE SEQUENCE [LARGE SCALE GENOMIC DNA]</scope>
    <source>
        <strain evidence="6 7">LMG 29739</strain>
    </source>
</reference>
<dbReference type="SUPFAM" id="SSF48498">
    <property type="entry name" value="Tetracyclin repressor-like, C-terminal domain"/>
    <property type="match status" value="1"/>
</dbReference>